<feature type="compositionally biased region" description="Gly residues" evidence="1">
    <location>
        <begin position="648"/>
        <end position="657"/>
    </location>
</feature>
<dbReference type="InterPro" id="IPR056909">
    <property type="entry name" value="SU10_portal"/>
</dbReference>
<dbReference type="RefSeq" id="WP_324693334.1">
    <property type="nucleotide sequence ID" value="NZ_JAYMYJ010000030.1"/>
</dbReference>
<gene>
    <name evidence="2" type="ORF">VSS37_03815</name>
</gene>
<feature type="region of interest" description="Disordered" evidence="1">
    <location>
        <begin position="615"/>
        <end position="657"/>
    </location>
</feature>
<dbReference type="EMBL" id="JAYMYJ010000030">
    <property type="protein sequence ID" value="MEB4590098.1"/>
    <property type="molecule type" value="Genomic_DNA"/>
</dbReference>
<sequence length="657" mass="72664">MMDARVPGGSVVDGAGLEEGKQVSALSDLAAHVRKCYAEAKDAKRLVEQQMLDNLRQRRGEYAPDKLAVIRKQGLSDLFLKLTDSKCRGAESWIRDVLLPAGDKPWTMDATPIPDLPDELEMMVLATAVQNGMGAQDEDGLRDAVRAALQEDAEERAGCMEKLCEDQQVEGGFRNALGAIIADVVTLKAGIMKAPVLRNSRRMTWGRDFRPVPDERVGMFFERVSPFDLYPSPGAVDCQRAAYVIEHHHLQPGDIELLLGVDGFDDAALRSVLDEFDGGSFKWLDVSDDVQALQRSEFENDTTLSGGPASEIDALQFFGQVKGQWLIDWGWTGDIEAGRWHEAEVWLVGEHVIKARLNEHPLGLRPYYHTGAVKMNDQFWHQSIPELMTDCQDISNASARNLVNNMGMASGPQVAIDDGRVRREDQNDLMYPWKVWHFKPNDAGGSSNPIQFFQPNSNSGELLGVLNHFKTLADELTGVPAYSQGIANAGGAGKTASGLSMLMGAAAKGIRSIIYNIDIDIIEPVLYAQFVWNMLYHDDDSVKGDITIKPRGAAALVVKEQLQLRRGEFLASTANPVDMQIIGVEGRAELLREMVKGLDMPGDRIVPSRQEMQQRMAAQEQQMQMQQMQQMQQPQQAMPPELLPDGQPAGGHGFNQF</sequence>
<evidence type="ECO:0000313" key="2">
    <source>
        <dbReference type="EMBL" id="MEB4590098.1"/>
    </source>
</evidence>
<evidence type="ECO:0008006" key="4">
    <source>
        <dbReference type="Google" id="ProtNLM"/>
    </source>
</evidence>
<proteinExistence type="predicted"/>
<organism evidence="2 3">
    <name type="scientific">Candidatus Thiothrix phosphatis</name>
    <dbReference type="NCBI Taxonomy" id="3112415"/>
    <lineage>
        <taxon>Bacteria</taxon>
        <taxon>Pseudomonadati</taxon>
        <taxon>Pseudomonadota</taxon>
        <taxon>Gammaproteobacteria</taxon>
        <taxon>Thiotrichales</taxon>
        <taxon>Thiotrichaceae</taxon>
        <taxon>Thiothrix</taxon>
    </lineage>
</organism>
<feature type="compositionally biased region" description="Low complexity" evidence="1">
    <location>
        <begin position="615"/>
        <end position="640"/>
    </location>
</feature>
<reference evidence="3" key="1">
    <citation type="submission" date="2023-07" db="EMBL/GenBank/DDBJ databases">
        <title>The carbon used by Thiothrix.</title>
        <authorList>
            <person name="Chen L."/>
        </authorList>
    </citation>
    <scope>NUCLEOTIDE SEQUENCE [LARGE SCALE GENOMIC DNA]</scope>
</reference>
<name>A0ABU6CTG6_9GAMM</name>
<keyword evidence="3" id="KW-1185">Reference proteome</keyword>
<dbReference type="Proteomes" id="UP001308005">
    <property type="component" value="Unassembled WGS sequence"/>
</dbReference>
<protein>
    <recommendedName>
        <fullName evidence="4">Phage portal protein</fullName>
    </recommendedName>
</protein>
<evidence type="ECO:0000313" key="3">
    <source>
        <dbReference type="Proteomes" id="UP001308005"/>
    </source>
</evidence>
<evidence type="ECO:0000256" key="1">
    <source>
        <dbReference type="SAM" id="MobiDB-lite"/>
    </source>
</evidence>
<dbReference type="Pfam" id="PF23899">
    <property type="entry name" value="SU10_portal"/>
    <property type="match status" value="1"/>
</dbReference>
<accession>A0ABU6CTG6</accession>
<reference evidence="2 3" key="2">
    <citation type="submission" date="2024-01" db="EMBL/GenBank/DDBJ databases">
        <authorList>
            <person name="Xie X."/>
        </authorList>
    </citation>
    <scope>NUCLEOTIDE SEQUENCE [LARGE SCALE GENOMIC DNA]</scope>
    <source>
        <strain evidence="2">SCUT-1</strain>
    </source>
</reference>
<comment type="caution">
    <text evidence="2">The sequence shown here is derived from an EMBL/GenBank/DDBJ whole genome shotgun (WGS) entry which is preliminary data.</text>
</comment>